<comment type="caution">
    <text evidence="9">The sequence shown here is derived from an EMBL/GenBank/DDBJ whole genome shotgun (WGS) entry which is preliminary data.</text>
</comment>
<dbReference type="FunFam" id="3.40.50.150:FF:000057">
    <property type="entry name" value="O-methyltransferase ZRP4"/>
    <property type="match status" value="1"/>
</dbReference>
<dbReference type="FunFam" id="1.10.10.10:FF:000213">
    <property type="entry name" value="Coniferyl alcohol 9-O-methyltransferase"/>
    <property type="match status" value="1"/>
</dbReference>
<sequence>MASMNGQNASELFQGEVLLYTQIFGNLRPLCLKWAVELGIADIIHSHGKPITLPELVSALVQVPPTKASFVKRLMRFLAHNGIFAIHEESQHDDDEQKHEAYALTPASKLLVKGTNHCLTPLVLWYTDPIRMNKYHHLGNWICSEVPTLYETAYGKSIWEFLDKNTQTMSEFNEAMASDAQLLSLALKDCSSVFEGLDSIVDVGGGNGTTAKTICEAFPKLKCVVYDLPKVVANLTGTDSVSYVAGDMFVSIPQADAVLLKWILHDWSDEDCIKILKKCKDSISSKGKRGKVIIIEVVINEKQEGEDVTEGKLSMDITMLTLCGKERNKREWEELSVAAGFKHFKLTHLYGLKSLIELYP</sequence>
<keyword evidence="3" id="KW-0949">S-adenosyl-L-methionine</keyword>
<dbReference type="PIRSF" id="PIRSF005739">
    <property type="entry name" value="O-mtase"/>
    <property type="match status" value="1"/>
</dbReference>
<proteinExistence type="predicted"/>
<dbReference type="SUPFAM" id="SSF53335">
    <property type="entry name" value="S-adenosyl-L-methionine-dependent methyltransferases"/>
    <property type="match status" value="1"/>
</dbReference>
<dbReference type="GO" id="GO:0046983">
    <property type="term" value="F:protein dimerization activity"/>
    <property type="evidence" value="ECO:0007669"/>
    <property type="project" value="InterPro"/>
</dbReference>
<keyword evidence="1" id="KW-0489">Methyltransferase</keyword>
<protein>
    <recommendedName>
        <fullName evidence="5">isoflavone 7-O-methyltransferase</fullName>
        <ecNumber evidence="5">2.1.1.150</ecNumber>
    </recommendedName>
</protein>
<dbReference type="SUPFAM" id="SSF46785">
    <property type="entry name" value="Winged helix' DNA-binding domain"/>
    <property type="match status" value="1"/>
</dbReference>
<dbReference type="InterPro" id="IPR036390">
    <property type="entry name" value="WH_DNA-bd_sf"/>
</dbReference>
<name>A0AAN9I7E8_CROPI</name>
<evidence type="ECO:0000256" key="3">
    <source>
        <dbReference type="ARBA" id="ARBA00022691"/>
    </source>
</evidence>
<feature type="domain" description="O-methyltransferase dimerisation" evidence="8">
    <location>
        <begin position="23"/>
        <end position="113"/>
    </location>
</feature>
<feature type="domain" description="O-methyltransferase C-terminal" evidence="7">
    <location>
        <begin position="135"/>
        <end position="342"/>
    </location>
</feature>
<dbReference type="InterPro" id="IPR036388">
    <property type="entry name" value="WH-like_DNA-bd_sf"/>
</dbReference>
<dbReference type="GO" id="GO:0032259">
    <property type="term" value="P:methylation"/>
    <property type="evidence" value="ECO:0007669"/>
    <property type="project" value="UniProtKB-KW"/>
</dbReference>
<dbReference type="Pfam" id="PF00891">
    <property type="entry name" value="Methyltransf_2"/>
    <property type="match status" value="1"/>
</dbReference>
<evidence type="ECO:0000259" key="7">
    <source>
        <dbReference type="Pfam" id="PF00891"/>
    </source>
</evidence>
<evidence type="ECO:0000313" key="10">
    <source>
        <dbReference type="Proteomes" id="UP001372338"/>
    </source>
</evidence>
<keyword evidence="10" id="KW-1185">Reference proteome</keyword>
<dbReference type="InterPro" id="IPR029063">
    <property type="entry name" value="SAM-dependent_MTases_sf"/>
</dbReference>
<dbReference type="PANTHER" id="PTHR11746">
    <property type="entry name" value="O-METHYLTRANSFERASE"/>
    <property type="match status" value="1"/>
</dbReference>
<evidence type="ECO:0000256" key="5">
    <source>
        <dbReference type="ARBA" id="ARBA00066355"/>
    </source>
</evidence>
<dbReference type="Gene3D" id="1.10.10.10">
    <property type="entry name" value="Winged helix-like DNA-binding domain superfamily/Winged helix DNA-binding domain"/>
    <property type="match status" value="1"/>
</dbReference>
<feature type="active site" description="Proton acceptor" evidence="6">
    <location>
        <position position="265"/>
    </location>
</feature>
<comment type="catalytic activity">
    <reaction evidence="4">
        <text>a 7-hydroxyisoflavone + S-adenosyl-L-methionine = a 7-methoxyisoflavone + S-adenosyl-L-homocysteine + H(+)</text>
        <dbReference type="Rhea" id="RHEA:17933"/>
        <dbReference type="ChEBI" id="CHEBI:15378"/>
        <dbReference type="ChEBI" id="CHEBI:55465"/>
        <dbReference type="ChEBI" id="CHEBI:57856"/>
        <dbReference type="ChEBI" id="CHEBI:59789"/>
        <dbReference type="ChEBI" id="CHEBI:140356"/>
        <dbReference type="EC" id="2.1.1.150"/>
    </reaction>
</comment>
<dbReference type="Gene3D" id="3.40.50.150">
    <property type="entry name" value="Vaccinia Virus protein VP39"/>
    <property type="match status" value="1"/>
</dbReference>
<gene>
    <name evidence="9" type="ORF">RIF29_21701</name>
</gene>
<keyword evidence="2" id="KW-0808">Transferase</keyword>
<dbReference type="InterPro" id="IPR016461">
    <property type="entry name" value="COMT-like"/>
</dbReference>
<dbReference type="GO" id="GO:0009717">
    <property type="term" value="P:isoflavonoid biosynthetic process"/>
    <property type="evidence" value="ECO:0007669"/>
    <property type="project" value="UniProtKB-ARBA"/>
</dbReference>
<evidence type="ECO:0000313" key="9">
    <source>
        <dbReference type="EMBL" id="KAK7268987.1"/>
    </source>
</evidence>
<dbReference type="InterPro" id="IPR001077">
    <property type="entry name" value="COMT_C"/>
</dbReference>
<dbReference type="EMBL" id="JAYWIO010000004">
    <property type="protein sequence ID" value="KAK7268987.1"/>
    <property type="molecule type" value="Genomic_DNA"/>
</dbReference>
<evidence type="ECO:0000256" key="4">
    <source>
        <dbReference type="ARBA" id="ARBA00050968"/>
    </source>
</evidence>
<dbReference type="Pfam" id="PF08100">
    <property type="entry name" value="Dimerisation"/>
    <property type="match status" value="1"/>
</dbReference>
<evidence type="ECO:0000256" key="6">
    <source>
        <dbReference type="PIRSR" id="PIRSR005739-1"/>
    </source>
</evidence>
<dbReference type="InterPro" id="IPR012967">
    <property type="entry name" value="COMT_dimerisation"/>
</dbReference>
<evidence type="ECO:0000256" key="1">
    <source>
        <dbReference type="ARBA" id="ARBA00022603"/>
    </source>
</evidence>
<organism evidence="9 10">
    <name type="scientific">Crotalaria pallida</name>
    <name type="common">Smooth rattlebox</name>
    <name type="synonym">Crotalaria striata</name>
    <dbReference type="NCBI Taxonomy" id="3830"/>
    <lineage>
        <taxon>Eukaryota</taxon>
        <taxon>Viridiplantae</taxon>
        <taxon>Streptophyta</taxon>
        <taxon>Embryophyta</taxon>
        <taxon>Tracheophyta</taxon>
        <taxon>Spermatophyta</taxon>
        <taxon>Magnoliopsida</taxon>
        <taxon>eudicotyledons</taxon>
        <taxon>Gunneridae</taxon>
        <taxon>Pentapetalae</taxon>
        <taxon>rosids</taxon>
        <taxon>fabids</taxon>
        <taxon>Fabales</taxon>
        <taxon>Fabaceae</taxon>
        <taxon>Papilionoideae</taxon>
        <taxon>50 kb inversion clade</taxon>
        <taxon>genistoids sensu lato</taxon>
        <taxon>core genistoids</taxon>
        <taxon>Crotalarieae</taxon>
        <taxon>Crotalaria</taxon>
    </lineage>
</organism>
<evidence type="ECO:0000259" key="8">
    <source>
        <dbReference type="Pfam" id="PF08100"/>
    </source>
</evidence>
<dbReference type="PROSITE" id="PS51683">
    <property type="entry name" value="SAM_OMT_II"/>
    <property type="match status" value="1"/>
</dbReference>
<dbReference type="Proteomes" id="UP001372338">
    <property type="component" value="Unassembled WGS sequence"/>
</dbReference>
<dbReference type="EC" id="2.1.1.150" evidence="5"/>
<accession>A0AAN9I7E8</accession>
<evidence type="ECO:0000256" key="2">
    <source>
        <dbReference type="ARBA" id="ARBA00022679"/>
    </source>
</evidence>
<dbReference type="AlphaFoldDB" id="A0AAN9I7E8"/>
<reference evidence="9 10" key="1">
    <citation type="submission" date="2024-01" db="EMBL/GenBank/DDBJ databases">
        <title>The genomes of 5 underutilized Papilionoideae crops provide insights into root nodulation and disease resistanc.</title>
        <authorList>
            <person name="Yuan L."/>
        </authorList>
    </citation>
    <scope>NUCLEOTIDE SEQUENCE [LARGE SCALE GENOMIC DNA]</scope>
    <source>
        <strain evidence="9">ZHUSHIDOU_FW_LH</strain>
        <tissue evidence="9">Leaf</tissue>
    </source>
</reference>
<dbReference type="GO" id="GO:0033800">
    <property type="term" value="F:isoflavone 7-O-methyltransferase activity"/>
    <property type="evidence" value="ECO:0007669"/>
    <property type="project" value="UniProtKB-EC"/>
</dbReference>